<evidence type="ECO:0000256" key="5">
    <source>
        <dbReference type="ARBA" id="ARBA00017171"/>
    </source>
</evidence>
<evidence type="ECO:0000313" key="17">
    <source>
        <dbReference type="EMBL" id="KKN41910.1"/>
    </source>
</evidence>
<feature type="transmembrane region" description="Helical" evidence="15">
    <location>
        <begin position="173"/>
        <end position="192"/>
    </location>
</feature>
<comment type="subcellular location">
    <subcellularLocation>
        <location evidence="2">Endomembrane system</location>
        <topology evidence="2">Multi-pass membrane protein</topology>
    </subcellularLocation>
</comment>
<evidence type="ECO:0000259" key="16">
    <source>
        <dbReference type="Pfam" id="PF08009"/>
    </source>
</evidence>
<organism evidence="17">
    <name type="scientific">marine sediment metagenome</name>
    <dbReference type="NCBI Taxonomy" id="412755"/>
    <lineage>
        <taxon>unclassified sequences</taxon>
        <taxon>metagenomes</taxon>
        <taxon>ecological metagenomes</taxon>
    </lineage>
</organism>
<keyword evidence="6" id="KW-0444">Lipid biosynthesis</keyword>
<feature type="transmembrane region" description="Helical" evidence="15">
    <location>
        <begin position="204"/>
        <end position="223"/>
    </location>
</feature>
<dbReference type="GO" id="GO:0003882">
    <property type="term" value="F:CDP-diacylglycerol-serine O-phosphatidyltransferase activity"/>
    <property type="evidence" value="ECO:0007669"/>
    <property type="project" value="UniProtKB-EC"/>
</dbReference>
<dbReference type="PANTHER" id="PTHR14269:SF61">
    <property type="entry name" value="CDP-DIACYLGLYCEROL--SERINE O-PHOSPHATIDYLTRANSFERASE"/>
    <property type="match status" value="1"/>
</dbReference>
<feature type="domain" description="CDP-alcohol phosphatidyltransferase C-terminal" evidence="16">
    <location>
        <begin position="213"/>
        <end position="242"/>
    </location>
</feature>
<dbReference type="EC" id="2.7.8.8" evidence="4"/>
<keyword evidence="7" id="KW-0808">Transferase</keyword>
<evidence type="ECO:0000256" key="3">
    <source>
        <dbReference type="ARBA" id="ARBA00010441"/>
    </source>
</evidence>
<protein>
    <recommendedName>
        <fullName evidence="5">CDP-diacylglycerol--serine O-phosphatidyltransferase</fullName>
        <ecNumber evidence="4">2.7.8.8</ecNumber>
    </recommendedName>
    <alternativeName>
        <fullName evidence="14">Phosphatidylserine synthase</fullName>
    </alternativeName>
</protein>
<feature type="transmembrane region" description="Helical" evidence="15">
    <location>
        <begin position="145"/>
        <end position="167"/>
    </location>
</feature>
<keyword evidence="8 15" id="KW-0812">Transmembrane</keyword>
<evidence type="ECO:0000256" key="11">
    <source>
        <dbReference type="ARBA" id="ARBA00023136"/>
    </source>
</evidence>
<feature type="transmembrane region" description="Helical" evidence="15">
    <location>
        <begin position="229"/>
        <end position="248"/>
    </location>
</feature>
<keyword evidence="11 15" id="KW-0472">Membrane</keyword>
<dbReference type="InterPro" id="IPR048254">
    <property type="entry name" value="CDP_ALCOHOL_P_TRANSF_CS"/>
</dbReference>
<dbReference type="EMBL" id="LAZR01001616">
    <property type="protein sequence ID" value="KKN41910.1"/>
    <property type="molecule type" value="Genomic_DNA"/>
</dbReference>
<dbReference type="Pfam" id="PF01066">
    <property type="entry name" value="CDP-OH_P_transf"/>
    <property type="match status" value="1"/>
</dbReference>
<evidence type="ECO:0000256" key="1">
    <source>
        <dbReference type="ARBA" id="ARBA00000287"/>
    </source>
</evidence>
<evidence type="ECO:0000256" key="6">
    <source>
        <dbReference type="ARBA" id="ARBA00022516"/>
    </source>
</evidence>
<reference evidence="17" key="1">
    <citation type="journal article" date="2015" name="Nature">
        <title>Complex archaea that bridge the gap between prokaryotes and eukaryotes.</title>
        <authorList>
            <person name="Spang A."/>
            <person name="Saw J.H."/>
            <person name="Jorgensen S.L."/>
            <person name="Zaremba-Niedzwiedzka K."/>
            <person name="Martijn J."/>
            <person name="Lind A.E."/>
            <person name="van Eijk R."/>
            <person name="Schleper C."/>
            <person name="Guy L."/>
            <person name="Ettema T.J."/>
        </authorList>
    </citation>
    <scope>NUCLEOTIDE SEQUENCE</scope>
</reference>
<dbReference type="GO" id="GO:0012505">
    <property type="term" value="C:endomembrane system"/>
    <property type="evidence" value="ECO:0007669"/>
    <property type="project" value="UniProtKB-SubCell"/>
</dbReference>
<evidence type="ECO:0000256" key="10">
    <source>
        <dbReference type="ARBA" id="ARBA00023098"/>
    </source>
</evidence>
<dbReference type="InterPro" id="IPR000462">
    <property type="entry name" value="CDP-OH_P_trans"/>
</dbReference>
<evidence type="ECO:0000256" key="9">
    <source>
        <dbReference type="ARBA" id="ARBA00022989"/>
    </source>
</evidence>
<evidence type="ECO:0000256" key="8">
    <source>
        <dbReference type="ARBA" id="ARBA00022692"/>
    </source>
</evidence>
<evidence type="ECO:0000256" key="2">
    <source>
        <dbReference type="ARBA" id="ARBA00004127"/>
    </source>
</evidence>
<keyword evidence="9 15" id="KW-1133">Transmembrane helix</keyword>
<gene>
    <name evidence="17" type="ORF">LCGC14_0718400</name>
</gene>
<keyword evidence="12" id="KW-0594">Phospholipid biosynthesis</keyword>
<evidence type="ECO:0000256" key="15">
    <source>
        <dbReference type="SAM" id="Phobius"/>
    </source>
</evidence>
<dbReference type="InterPro" id="IPR043130">
    <property type="entry name" value="CDP-OH_PTrfase_TM_dom"/>
</dbReference>
<comment type="caution">
    <text evidence="17">The sequence shown here is derived from an EMBL/GenBank/DDBJ whole genome shotgun (WGS) entry which is preliminary data.</text>
</comment>
<sequence>MCICRKVSPPVPTDKGKTEFSLLQLLPNMLTIAAICAGISAIRFAAEGKFSLAVMLITVAAILDGMDGRTARYLGSDSKIGAELDSLADFVNFGVAPPLVVYFWGLQDFYRAGWLSVLVFAICCVMRLARFNVDSRTKDPLDDGGYFTGVPSPAGAMLVMLPIYLPYAFGPGAAMPDALAALYIVLVGWVMVSRIPTWSFKSVSFSRTNVTYFLIFFTGFIASLVSFPWATLVICCFAYAGSVIWAVIEQKMAKRRA</sequence>
<proteinExistence type="inferred from homology"/>
<feature type="transmembrane region" description="Helical" evidence="15">
    <location>
        <begin position="25"/>
        <end position="44"/>
    </location>
</feature>
<dbReference type="Pfam" id="PF08009">
    <property type="entry name" value="CDP-OH_P_tran_2"/>
    <property type="match status" value="1"/>
</dbReference>
<dbReference type="Gene3D" id="1.20.120.1760">
    <property type="match status" value="1"/>
</dbReference>
<dbReference type="NCBIfam" id="TIGR00473">
    <property type="entry name" value="pssA"/>
    <property type="match status" value="1"/>
</dbReference>
<dbReference type="PROSITE" id="PS00379">
    <property type="entry name" value="CDP_ALCOHOL_P_TRANSF"/>
    <property type="match status" value="1"/>
</dbReference>
<comment type="similarity">
    <text evidence="3">Belongs to the CDP-alcohol phosphatidyltransferase class-I family.</text>
</comment>
<evidence type="ECO:0000256" key="14">
    <source>
        <dbReference type="ARBA" id="ARBA00032361"/>
    </source>
</evidence>
<evidence type="ECO:0000256" key="12">
    <source>
        <dbReference type="ARBA" id="ARBA00023209"/>
    </source>
</evidence>
<evidence type="ECO:0000256" key="13">
    <source>
        <dbReference type="ARBA" id="ARBA00023264"/>
    </source>
</evidence>
<dbReference type="GO" id="GO:0016020">
    <property type="term" value="C:membrane"/>
    <property type="evidence" value="ECO:0007669"/>
    <property type="project" value="InterPro"/>
</dbReference>
<dbReference type="AlphaFoldDB" id="A0A0F9QD47"/>
<dbReference type="PANTHER" id="PTHR14269">
    <property type="entry name" value="CDP-DIACYLGLYCEROL--GLYCEROL-3-PHOSPHATE 3-PHOSPHATIDYLTRANSFERASE-RELATED"/>
    <property type="match status" value="1"/>
</dbReference>
<dbReference type="GO" id="GO:0008654">
    <property type="term" value="P:phospholipid biosynthetic process"/>
    <property type="evidence" value="ECO:0007669"/>
    <property type="project" value="UniProtKB-KW"/>
</dbReference>
<evidence type="ECO:0000256" key="4">
    <source>
        <dbReference type="ARBA" id="ARBA00013174"/>
    </source>
</evidence>
<keyword evidence="10" id="KW-0443">Lipid metabolism</keyword>
<evidence type="ECO:0000256" key="7">
    <source>
        <dbReference type="ARBA" id="ARBA00022679"/>
    </source>
</evidence>
<dbReference type="InterPro" id="IPR050324">
    <property type="entry name" value="CDP-alcohol_PTase-I"/>
</dbReference>
<dbReference type="InterPro" id="IPR004533">
    <property type="entry name" value="CDP-diaglyc--ser_O-PTrfase"/>
</dbReference>
<accession>A0A0F9QD47</accession>
<feature type="transmembrane region" description="Helical" evidence="15">
    <location>
        <begin position="112"/>
        <end position="133"/>
    </location>
</feature>
<keyword evidence="13" id="KW-1208">Phospholipid metabolism</keyword>
<dbReference type="InterPro" id="IPR012616">
    <property type="entry name" value="CDP-OH_P_trans_C"/>
</dbReference>
<comment type="catalytic activity">
    <reaction evidence="1">
        <text>a CDP-1,2-diacyl-sn-glycerol + L-serine = a 1,2-diacyl-sn-glycero-3-phospho-L-serine + CMP + H(+)</text>
        <dbReference type="Rhea" id="RHEA:16913"/>
        <dbReference type="ChEBI" id="CHEBI:15378"/>
        <dbReference type="ChEBI" id="CHEBI:33384"/>
        <dbReference type="ChEBI" id="CHEBI:57262"/>
        <dbReference type="ChEBI" id="CHEBI:58332"/>
        <dbReference type="ChEBI" id="CHEBI:60377"/>
        <dbReference type="EC" id="2.7.8.8"/>
    </reaction>
</comment>
<name>A0A0F9QD47_9ZZZZ</name>